<accession>A0A1Y2I120</accession>
<gene>
    <name evidence="2" type="ORF">BCR44DRAFT_252648</name>
</gene>
<dbReference type="Proteomes" id="UP000193411">
    <property type="component" value="Unassembled WGS sequence"/>
</dbReference>
<evidence type="ECO:0000313" key="2">
    <source>
        <dbReference type="EMBL" id="ORZ39092.1"/>
    </source>
</evidence>
<reference evidence="2 3" key="1">
    <citation type="submission" date="2016-07" db="EMBL/GenBank/DDBJ databases">
        <title>Pervasive Adenine N6-methylation of Active Genes in Fungi.</title>
        <authorList>
            <consortium name="DOE Joint Genome Institute"/>
            <person name="Mondo S.J."/>
            <person name="Dannebaum R.O."/>
            <person name="Kuo R.C."/>
            <person name="Labutti K."/>
            <person name="Haridas S."/>
            <person name="Kuo A."/>
            <person name="Salamov A."/>
            <person name="Ahrendt S.R."/>
            <person name="Lipzen A."/>
            <person name="Sullivan W."/>
            <person name="Andreopoulos W.B."/>
            <person name="Clum A."/>
            <person name="Lindquist E."/>
            <person name="Daum C."/>
            <person name="Ramamoorthy G.K."/>
            <person name="Gryganskyi A."/>
            <person name="Culley D."/>
            <person name="Magnuson J.K."/>
            <person name="James T.Y."/>
            <person name="O'Malley M.A."/>
            <person name="Stajich J.E."/>
            <person name="Spatafora J.W."/>
            <person name="Visel A."/>
            <person name="Grigoriev I.V."/>
        </authorList>
    </citation>
    <scope>NUCLEOTIDE SEQUENCE [LARGE SCALE GENOMIC DNA]</scope>
    <source>
        <strain evidence="2 3">PL171</strain>
    </source>
</reference>
<proteinExistence type="predicted"/>
<sequence length="95" mass="10713">MRRFVSSRAGFGWICLSSSSWLWCRTMYVANWHFACERRCINQLSASVFLSDNSANSLAICFVHSLLPSSQPHTKQNTRHTPTDGGDAVDFNRGD</sequence>
<organism evidence="2 3">
    <name type="scientific">Catenaria anguillulae PL171</name>
    <dbReference type="NCBI Taxonomy" id="765915"/>
    <lineage>
        <taxon>Eukaryota</taxon>
        <taxon>Fungi</taxon>
        <taxon>Fungi incertae sedis</taxon>
        <taxon>Blastocladiomycota</taxon>
        <taxon>Blastocladiomycetes</taxon>
        <taxon>Blastocladiales</taxon>
        <taxon>Catenariaceae</taxon>
        <taxon>Catenaria</taxon>
    </lineage>
</organism>
<dbReference type="AlphaFoldDB" id="A0A1Y2I120"/>
<feature type="region of interest" description="Disordered" evidence="1">
    <location>
        <begin position="69"/>
        <end position="95"/>
    </location>
</feature>
<name>A0A1Y2I120_9FUNG</name>
<keyword evidence="3" id="KW-1185">Reference proteome</keyword>
<evidence type="ECO:0000256" key="1">
    <source>
        <dbReference type="SAM" id="MobiDB-lite"/>
    </source>
</evidence>
<dbReference type="EMBL" id="MCFL01000006">
    <property type="protein sequence ID" value="ORZ39092.1"/>
    <property type="molecule type" value="Genomic_DNA"/>
</dbReference>
<comment type="caution">
    <text evidence="2">The sequence shown here is derived from an EMBL/GenBank/DDBJ whole genome shotgun (WGS) entry which is preliminary data.</text>
</comment>
<evidence type="ECO:0000313" key="3">
    <source>
        <dbReference type="Proteomes" id="UP000193411"/>
    </source>
</evidence>
<protein>
    <submittedName>
        <fullName evidence="2">Uncharacterized protein</fullName>
    </submittedName>
</protein>